<sequence length="276" mass="32065">MTAKTLKSNKLISKTKLKRTIKNVVCRPDPILWPKVSEVERDVIDTLLQKYRIEIPEYKKTHWNEIKLIPKVNRPKQPPLPKVKGLLFGISECRNAMANGTCSALLLEIDINPKLLGESVIEACNTFQVPHICFKGLRDICKNYFGIPTSSLGIVKNNFEDLQNVITVYHKQKYPEKTQTNVVEVIEETHKPSEVLIEAMNVQPYPYLYRKNKNTRIFTPAKEKSNQKRNKFEGQNYINVPIASTKSDRKLYMNMILKKMQNNPDRQKQLNKRKIK</sequence>
<evidence type="ECO:0008006" key="3">
    <source>
        <dbReference type="Google" id="ProtNLM"/>
    </source>
</evidence>
<evidence type="ECO:0000313" key="2">
    <source>
        <dbReference type="Proteomes" id="UP000324832"/>
    </source>
</evidence>
<proteinExistence type="predicted"/>
<reference evidence="1 2" key="1">
    <citation type="submission" date="2017-07" db="EMBL/GenBank/DDBJ databases">
        <authorList>
            <person name="Talla V."/>
            <person name="Backstrom N."/>
        </authorList>
    </citation>
    <scope>NUCLEOTIDE SEQUENCE [LARGE SCALE GENOMIC DNA]</scope>
</reference>
<name>A0A5E4PX53_9NEOP</name>
<organism evidence="1 2">
    <name type="scientific">Leptidea sinapis</name>
    <dbReference type="NCBI Taxonomy" id="189913"/>
    <lineage>
        <taxon>Eukaryota</taxon>
        <taxon>Metazoa</taxon>
        <taxon>Ecdysozoa</taxon>
        <taxon>Arthropoda</taxon>
        <taxon>Hexapoda</taxon>
        <taxon>Insecta</taxon>
        <taxon>Pterygota</taxon>
        <taxon>Neoptera</taxon>
        <taxon>Endopterygota</taxon>
        <taxon>Lepidoptera</taxon>
        <taxon>Glossata</taxon>
        <taxon>Ditrysia</taxon>
        <taxon>Papilionoidea</taxon>
        <taxon>Pieridae</taxon>
        <taxon>Dismorphiinae</taxon>
        <taxon>Leptidea</taxon>
    </lineage>
</organism>
<gene>
    <name evidence="1" type="ORF">LSINAPIS_LOCUS3016</name>
</gene>
<accession>A0A5E4PX53</accession>
<keyword evidence="2" id="KW-1185">Reference proteome</keyword>
<feature type="non-terminal residue" evidence="1">
    <location>
        <position position="276"/>
    </location>
</feature>
<protein>
    <recommendedName>
        <fullName evidence="3">Ribosomal protein L7Ae/L30e/S12e/Gadd45 domain-containing protein</fullName>
    </recommendedName>
</protein>
<dbReference type="EMBL" id="FZQP02000671">
    <property type="protein sequence ID" value="VVC90012.1"/>
    <property type="molecule type" value="Genomic_DNA"/>
</dbReference>
<dbReference type="AlphaFoldDB" id="A0A5E4PX53"/>
<dbReference type="Proteomes" id="UP000324832">
    <property type="component" value="Unassembled WGS sequence"/>
</dbReference>
<evidence type="ECO:0000313" key="1">
    <source>
        <dbReference type="EMBL" id="VVC90012.1"/>
    </source>
</evidence>